<dbReference type="GO" id="GO:0008235">
    <property type="term" value="F:metalloexopeptidase activity"/>
    <property type="evidence" value="ECO:0007669"/>
    <property type="project" value="InterPro"/>
</dbReference>
<dbReference type="GO" id="GO:0006508">
    <property type="term" value="P:proteolysis"/>
    <property type="evidence" value="ECO:0007669"/>
    <property type="project" value="InterPro"/>
</dbReference>
<evidence type="ECO:0000256" key="4">
    <source>
        <dbReference type="SAM" id="SignalP"/>
    </source>
</evidence>
<dbReference type="GO" id="GO:0016740">
    <property type="term" value="F:transferase activity"/>
    <property type="evidence" value="ECO:0007669"/>
    <property type="project" value="UniProtKB-KW"/>
</dbReference>
<feature type="domain" description="Peptidase M28" evidence="5">
    <location>
        <begin position="259"/>
        <end position="373"/>
    </location>
</feature>
<evidence type="ECO:0000256" key="2">
    <source>
        <dbReference type="ARBA" id="ARBA00005634"/>
    </source>
</evidence>
<dbReference type="Pfam" id="PF04389">
    <property type="entry name" value="Peptidase_M28"/>
    <property type="match status" value="1"/>
</dbReference>
<sequence length="630" mass="71104">MKIVIVLLVSLVVVSHCHQEKNVIGHASLNMPVATEIDVSNTTTQTSEEEKENDRKLMEQWTRMFFSMGRIPQQGEQILIFPGLFNGSTTVEVARPRELRNIEVVATTDNNSAILPAYFTDDQNSTEIPTVSTATNSTVSSFIQLSNDSRLFFHDEEYHFEDVDSLDEDQRQRRRLRSARNEMNLLNADEEHITTMITTVFSTARNFLNNETIRANVVQYLTQKMRSFGLVTGNQIFHPIEFAALFPEGSEEDVPTGTNVIGILPGELWGTKEDEVLVIGAHWDTVPFSGGMDDNGSGVTAVLEVARAMTEGGCRPKHSIIFVAFDLEEVGCLGSIFFVRDFLIQQILQPYGGQLKGAYVLDTIMNYNETQFSQTLSPEWQTALPLFWEDIQAENKTGDFLAILYRKNVDATLADTLAYNWKNDGKPQNKKKTQKDNTADRNPRTFRIDNREITIMKTADKAVETVKSSSSKYRLKKVRMDLEAEVGDQLERLTAWIDLLRSDHSRFWYHNIEGYQQSFPAVLITDTAPYRGIMQECYHQECDSSSANDDSKFADVRFLKKTCQALIDSMVSLSESKCLSQSQAAETNKLRRRANAKQSTSSGSHLFASSLLPSLFAITLAVIRFIPYSS</sequence>
<dbReference type="AlphaFoldDB" id="A0A0P4ZFQ6"/>
<dbReference type="Proteomes" id="UP000076858">
    <property type="component" value="Unassembled WGS sequence"/>
</dbReference>
<evidence type="ECO:0000256" key="1">
    <source>
        <dbReference type="ARBA" id="ARBA00001947"/>
    </source>
</evidence>
<dbReference type="InterPro" id="IPR007484">
    <property type="entry name" value="Peptidase_M28"/>
</dbReference>
<accession>A0A0P4ZFQ6</accession>
<keyword evidence="4" id="KW-0732">Signal</keyword>
<keyword evidence="8" id="KW-1185">Reference proteome</keyword>
<dbReference type="STRING" id="35525.A0A0P4ZFQ6"/>
<organism evidence="6">
    <name type="scientific">Daphnia magna</name>
    <dbReference type="NCBI Taxonomy" id="35525"/>
    <lineage>
        <taxon>Eukaryota</taxon>
        <taxon>Metazoa</taxon>
        <taxon>Ecdysozoa</taxon>
        <taxon>Arthropoda</taxon>
        <taxon>Crustacea</taxon>
        <taxon>Branchiopoda</taxon>
        <taxon>Diplostraca</taxon>
        <taxon>Cladocera</taxon>
        <taxon>Anomopoda</taxon>
        <taxon>Daphniidae</taxon>
        <taxon>Daphnia</taxon>
    </lineage>
</organism>
<name>A0A0P4ZFQ6_9CRUS</name>
<feature type="chain" id="PRO_5013461762" evidence="4">
    <location>
        <begin position="20"/>
        <end position="630"/>
    </location>
</feature>
<comment type="similarity">
    <text evidence="2">Belongs to the peptidase M28 family. M28B subfamily.</text>
</comment>
<feature type="region of interest" description="Disordered" evidence="3">
    <location>
        <begin position="424"/>
        <end position="443"/>
    </location>
</feature>
<reference evidence="6" key="1">
    <citation type="submission" date="2015-10" db="EMBL/GenBank/DDBJ databases">
        <title>Daphnia magna gene sets from two clonal populations assembled and annotated with EvidentialGene.</title>
        <authorList>
            <person name="Gilbert D."/>
            <person name="Podicheti R."/>
            <person name="Orsini L."/>
            <person name="Colbourne J."/>
            <person name="Pfrender M."/>
        </authorList>
    </citation>
    <scope>NUCLEOTIDE SEQUENCE</scope>
</reference>
<dbReference type="Gene3D" id="3.40.630.10">
    <property type="entry name" value="Zn peptidases"/>
    <property type="match status" value="1"/>
</dbReference>
<feature type="compositionally biased region" description="Basic and acidic residues" evidence="3">
    <location>
        <begin position="434"/>
        <end position="443"/>
    </location>
</feature>
<reference evidence="6" key="2">
    <citation type="submission" date="2015-10" db="EMBL/GenBank/DDBJ databases">
        <authorList>
            <person name="Gilbert D.G."/>
        </authorList>
    </citation>
    <scope>NUCLEOTIDE SEQUENCE</scope>
</reference>
<keyword evidence="6" id="KW-0808">Transferase</keyword>
<evidence type="ECO:0000313" key="6">
    <source>
        <dbReference type="EMBL" id="JAJ10018.1"/>
    </source>
</evidence>
<dbReference type="OrthoDB" id="2214at2759"/>
<evidence type="ECO:0000259" key="5">
    <source>
        <dbReference type="Pfam" id="PF04389"/>
    </source>
</evidence>
<evidence type="ECO:0000313" key="7">
    <source>
        <dbReference type="EMBL" id="KZS21491.1"/>
    </source>
</evidence>
<evidence type="ECO:0000313" key="8">
    <source>
        <dbReference type="Proteomes" id="UP000076858"/>
    </source>
</evidence>
<dbReference type="PANTHER" id="PTHR12147:SF26">
    <property type="entry name" value="PEPTIDASE M28 DOMAIN-CONTAINING PROTEIN"/>
    <property type="match status" value="1"/>
</dbReference>
<protein>
    <submittedName>
        <fullName evidence="6">Glutaminyl-peptide cyclotransferase protein</fullName>
    </submittedName>
</protein>
<comment type="cofactor">
    <cofactor evidence="1">
        <name>Zn(2+)</name>
        <dbReference type="ChEBI" id="CHEBI:29105"/>
    </cofactor>
</comment>
<gene>
    <name evidence="7" type="ORF">APZ42_011422</name>
</gene>
<reference evidence="7 8" key="3">
    <citation type="submission" date="2016-03" db="EMBL/GenBank/DDBJ databases">
        <title>EvidentialGene: Evidence-directed Construction of Genes on Genomes.</title>
        <authorList>
            <person name="Gilbert D.G."/>
            <person name="Choi J.-H."/>
            <person name="Mockaitis K."/>
            <person name="Colbourne J."/>
            <person name="Pfrender M."/>
        </authorList>
    </citation>
    <scope>NUCLEOTIDE SEQUENCE [LARGE SCALE GENOMIC DNA]</scope>
    <source>
        <strain evidence="7 8">Xinb3</strain>
        <tissue evidence="7">Complete organism</tissue>
    </source>
</reference>
<feature type="signal peptide" evidence="4">
    <location>
        <begin position="1"/>
        <end position="19"/>
    </location>
</feature>
<dbReference type="EMBL" id="GDIP01213384">
    <property type="protein sequence ID" value="JAJ10018.1"/>
    <property type="molecule type" value="Transcribed_RNA"/>
</dbReference>
<dbReference type="PANTHER" id="PTHR12147">
    <property type="entry name" value="METALLOPEPTIDASE M28 FAMILY MEMBER"/>
    <property type="match status" value="1"/>
</dbReference>
<dbReference type="EMBL" id="LRGB01000024">
    <property type="protein sequence ID" value="KZS21491.1"/>
    <property type="molecule type" value="Genomic_DNA"/>
</dbReference>
<evidence type="ECO:0000256" key="3">
    <source>
        <dbReference type="SAM" id="MobiDB-lite"/>
    </source>
</evidence>
<proteinExistence type="inferred from homology"/>
<dbReference type="InterPro" id="IPR045175">
    <property type="entry name" value="M28_fam"/>
</dbReference>
<dbReference type="SUPFAM" id="SSF53187">
    <property type="entry name" value="Zn-dependent exopeptidases"/>
    <property type="match status" value="1"/>
</dbReference>